<dbReference type="FunFam" id="3.40.50.980:FF:000001">
    <property type="entry name" value="Non-ribosomal peptide synthetase"/>
    <property type="match status" value="1"/>
</dbReference>
<dbReference type="FunFam" id="3.30.300.30:FF:000010">
    <property type="entry name" value="Enterobactin synthetase component F"/>
    <property type="match status" value="1"/>
</dbReference>
<evidence type="ECO:0000259" key="9">
    <source>
        <dbReference type="PROSITE" id="PS50075"/>
    </source>
</evidence>
<keyword evidence="7" id="KW-0045">Antibiotic biosynthesis</keyword>
<dbReference type="InterPro" id="IPR036736">
    <property type="entry name" value="ACP-like_sf"/>
</dbReference>
<evidence type="ECO:0000256" key="3">
    <source>
        <dbReference type="ARBA" id="ARBA00022450"/>
    </source>
</evidence>
<evidence type="ECO:0000256" key="2">
    <source>
        <dbReference type="ARBA" id="ARBA00006432"/>
    </source>
</evidence>
<evidence type="ECO:0000313" key="10">
    <source>
        <dbReference type="EMBL" id="QQE72805.1"/>
    </source>
</evidence>
<gene>
    <name evidence="10" type="ORF">JD108_12700</name>
    <name evidence="11" type="ORF">KDJ56_12645</name>
</gene>
<dbReference type="Pfam" id="PF13193">
    <property type="entry name" value="AMP-binding_C"/>
    <property type="match status" value="1"/>
</dbReference>
<evidence type="ECO:0000313" key="13">
    <source>
        <dbReference type="Proteomes" id="UP000677234"/>
    </source>
</evidence>
<evidence type="ECO:0000313" key="12">
    <source>
        <dbReference type="Proteomes" id="UP000595847"/>
    </source>
</evidence>
<dbReference type="InterPro" id="IPR020845">
    <property type="entry name" value="AMP-binding_CS"/>
</dbReference>
<dbReference type="FunFam" id="2.30.38.10:FF:000001">
    <property type="entry name" value="Non-ribosomal peptide synthetase PvdI"/>
    <property type="match status" value="1"/>
</dbReference>
<dbReference type="Gene3D" id="3.40.50.980">
    <property type="match status" value="2"/>
</dbReference>
<reference evidence="11" key="2">
    <citation type="submission" date="2021-04" db="EMBL/GenBank/DDBJ databases">
        <title>Brevibacillus composti FJAT-54423, complete genome.</title>
        <authorList>
            <person name="Tang R."/>
        </authorList>
    </citation>
    <scope>NUCLEOTIDE SEQUENCE</scope>
    <source>
        <strain evidence="11">FJAT-54424</strain>
    </source>
</reference>
<dbReference type="PROSITE" id="PS00455">
    <property type="entry name" value="AMP_BINDING"/>
    <property type="match status" value="1"/>
</dbReference>
<dbReference type="FunFam" id="3.40.50.12780:FF:000012">
    <property type="entry name" value="Non-ribosomal peptide synthetase"/>
    <property type="match status" value="1"/>
</dbReference>
<evidence type="ECO:0000256" key="1">
    <source>
        <dbReference type="ARBA" id="ARBA00001957"/>
    </source>
</evidence>
<comment type="cofactor">
    <cofactor evidence="1">
        <name>pantetheine 4'-phosphate</name>
        <dbReference type="ChEBI" id="CHEBI:47942"/>
    </cofactor>
</comment>
<evidence type="ECO:0000256" key="6">
    <source>
        <dbReference type="ARBA" id="ARBA00022737"/>
    </source>
</evidence>
<dbReference type="FunFam" id="1.10.1200.10:FF:000016">
    <property type="entry name" value="Non-ribosomal peptide synthase"/>
    <property type="match status" value="1"/>
</dbReference>
<feature type="domain" description="Carrier" evidence="9">
    <location>
        <begin position="1009"/>
        <end position="1084"/>
    </location>
</feature>
<dbReference type="Proteomes" id="UP000677234">
    <property type="component" value="Chromosome"/>
</dbReference>
<comment type="similarity">
    <text evidence="2">Belongs to the ATP-dependent AMP-binding enzyme family.</text>
</comment>
<dbReference type="GO" id="GO:0072330">
    <property type="term" value="P:monocarboxylic acid biosynthetic process"/>
    <property type="evidence" value="ECO:0007669"/>
    <property type="project" value="UniProtKB-ARBA"/>
</dbReference>
<dbReference type="CDD" id="cd19531">
    <property type="entry name" value="LCL_NRPS-like"/>
    <property type="match status" value="1"/>
</dbReference>
<keyword evidence="13" id="KW-1185">Reference proteome</keyword>
<dbReference type="PANTHER" id="PTHR45527">
    <property type="entry name" value="NONRIBOSOMAL PEPTIDE SYNTHETASE"/>
    <property type="match status" value="1"/>
</dbReference>
<sequence>MHMDPMTVEEKRQLLAKLLWESAREAEENLPLSYGQQALWFLYQLEPENPAYNIHFAGRITAGADPEELRRAFQTIVDRHAVLRSTYALVDGVPLQTIHENVELPFEVIDATDQEWEALRECLLEEYRRPFDLERGPVLRLKLYRRAAEEYIMLLTIHHIAVDYWSLVVILDELSTLLPAAEQEEAKTAVPAVPYKEYVRWQKAKISGPEGERLWTFWQEALPGGIKTVELPVTSKTPNQKHDGATYLFQLDAELVAGLKALSKSTGVTLYTILLTAFQILLGRYSGQNEVIVGSPTSGRSQTQFESVVGYFVNLVLLRADFRDNPTFADLLARMRKTVIEAIDHQDFPFPLLVERLSPNREASRSTPIRAVFALQKAPRLEEQGMSAFMMGNPDARLQLGKLVIEPIDLPQQEGQFDLNLHMDAQTLTGALQYRPSIFDRSTIAQMAKHLQVLLGAIVCNPDARISELPILTEEERQQFAQWNDTATPYPEDVSIHQLFESQAAKRPEAVALLYRDEQLTYRELNEWANQIAHSLIEAGIKPGDRVGIKMERSMKMVISALAVLKAGGAYVPLDPAYPTERHAYILKNADVKLLLTNVEAELDMAPSGCRELQWETLHQAALQASKANPDIVFTKEQLAYIIYTSGSTGTPKGVVVRHQPVINLFDWVNKTFAVGEADRMLWITSLGFDLSVYDLFGMLAAGGSIRIADEEEVREPERLLAYLDSGEITFWDSAPAALQQLVPFLDRPSREFGKSNLRLVFLSGDWIPIGMPDLLKEHFPQVEVVALGGGTEATVWSNFYRIRKVAKEWISIPYGKPIQNARYYVLDSHLNQCPVGIPGELYIGGECLAEGYANDPALTEARFIPDPYGKPGGRMYRTGDLARYWPDGNLEFLGRVDNQVKIRGYRIELGEIEKAITSHPEVQSAVALAYEETPGDKRLVAYVVAKPNANLTPGDIRQFIKASLPPYMVPAAYIFVDGIPVTTNGKVDRSALPKPVFSRSDLGQEYVEPRTSAEAVLAEIWSDILGHKQVGVHDNFFELGGHSLLATQVVTRVQEQFEVELSVKEMFEHQTVETLAKVIEQKVAEAIEGLAEEEVWELLKVMD</sequence>
<organism evidence="10 12">
    <name type="scientific">Brevibacillus composti</name>
    <dbReference type="NCBI Taxonomy" id="2796470"/>
    <lineage>
        <taxon>Bacteria</taxon>
        <taxon>Bacillati</taxon>
        <taxon>Bacillota</taxon>
        <taxon>Bacilli</taxon>
        <taxon>Bacillales</taxon>
        <taxon>Paenibacillaceae</taxon>
        <taxon>Brevibacillus</taxon>
    </lineage>
</organism>
<keyword evidence="8" id="KW-0511">Multifunctional enzyme</keyword>
<dbReference type="KEGG" id="bcop:JD108_12700"/>
<dbReference type="SUPFAM" id="SSF52777">
    <property type="entry name" value="CoA-dependent acyltransferases"/>
    <property type="match status" value="2"/>
</dbReference>
<dbReference type="SMART" id="SM00823">
    <property type="entry name" value="PKS_PP"/>
    <property type="match status" value="1"/>
</dbReference>
<dbReference type="Gene3D" id="2.30.38.10">
    <property type="entry name" value="Luciferase, Domain 3"/>
    <property type="match status" value="1"/>
</dbReference>
<dbReference type="InterPro" id="IPR025110">
    <property type="entry name" value="AMP-bd_C"/>
</dbReference>
<dbReference type="InterPro" id="IPR023213">
    <property type="entry name" value="CAT-like_dom_sf"/>
</dbReference>
<dbReference type="Pfam" id="PF00501">
    <property type="entry name" value="AMP-binding"/>
    <property type="match status" value="1"/>
</dbReference>
<dbReference type="Proteomes" id="UP000595847">
    <property type="component" value="Chromosome"/>
</dbReference>
<dbReference type="GO" id="GO:0008610">
    <property type="term" value="P:lipid biosynthetic process"/>
    <property type="evidence" value="ECO:0007669"/>
    <property type="project" value="UniProtKB-ARBA"/>
</dbReference>
<dbReference type="PROSITE" id="PS00012">
    <property type="entry name" value="PHOSPHOPANTETHEINE"/>
    <property type="match status" value="1"/>
</dbReference>
<dbReference type="CDD" id="cd05930">
    <property type="entry name" value="A_NRPS"/>
    <property type="match status" value="1"/>
</dbReference>
<dbReference type="AlphaFoldDB" id="A0A7T5EHN9"/>
<dbReference type="InterPro" id="IPR045851">
    <property type="entry name" value="AMP-bd_C_sf"/>
</dbReference>
<dbReference type="Pfam" id="PF00550">
    <property type="entry name" value="PP-binding"/>
    <property type="match status" value="1"/>
</dbReference>
<keyword evidence="3" id="KW-0596">Phosphopantetheine</keyword>
<keyword evidence="5" id="KW-0436">Ligase</keyword>
<dbReference type="InterPro" id="IPR006162">
    <property type="entry name" value="Ppantetheine_attach_site"/>
</dbReference>
<dbReference type="NCBIfam" id="TIGR01733">
    <property type="entry name" value="AA-adenyl-dom"/>
    <property type="match status" value="1"/>
</dbReference>
<dbReference type="GO" id="GO:0031177">
    <property type="term" value="F:phosphopantetheine binding"/>
    <property type="evidence" value="ECO:0007669"/>
    <property type="project" value="InterPro"/>
</dbReference>
<evidence type="ECO:0000256" key="4">
    <source>
        <dbReference type="ARBA" id="ARBA00022553"/>
    </source>
</evidence>
<proteinExistence type="inferred from homology"/>
<dbReference type="InterPro" id="IPR000873">
    <property type="entry name" value="AMP-dep_synth/lig_dom"/>
</dbReference>
<evidence type="ECO:0000256" key="8">
    <source>
        <dbReference type="ARBA" id="ARBA00023268"/>
    </source>
</evidence>
<dbReference type="GO" id="GO:0017000">
    <property type="term" value="P:antibiotic biosynthetic process"/>
    <property type="evidence" value="ECO:0007669"/>
    <property type="project" value="UniProtKB-KW"/>
</dbReference>
<keyword evidence="6" id="KW-0677">Repeat</keyword>
<dbReference type="Gene3D" id="3.30.300.30">
    <property type="match status" value="1"/>
</dbReference>
<evidence type="ECO:0000256" key="7">
    <source>
        <dbReference type="ARBA" id="ARBA00023194"/>
    </source>
</evidence>
<evidence type="ECO:0000256" key="5">
    <source>
        <dbReference type="ARBA" id="ARBA00022598"/>
    </source>
</evidence>
<dbReference type="Pfam" id="PF00668">
    <property type="entry name" value="Condensation"/>
    <property type="match status" value="1"/>
</dbReference>
<dbReference type="Gene3D" id="1.10.1200.10">
    <property type="entry name" value="ACP-like"/>
    <property type="match status" value="1"/>
</dbReference>
<dbReference type="Gene3D" id="3.30.559.30">
    <property type="entry name" value="Nonribosomal peptide synthetase, condensation domain"/>
    <property type="match status" value="1"/>
</dbReference>
<dbReference type="InterPro" id="IPR009081">
    <property type="entry name" value="PP-bd_ACP"/>
</dbReference>
<dbReference type="Gene3D" id="3.30.559.10">
    <property type="entry name" value="Chloramphenicol acetyltransferase-like domain"/>
    <property type="match status" value="1"/>
</dbReference>
<dbReference type="InterPro" id="IPR001242">
    <property type="entry name" value="Condensation_dom"/>
</dbReference>
<name>A0A7T5EHN9_9BACL</name>
<evidence type="ECO:0000313" key="11">
    <source>
        <dbReference type="EMBL" id="QUO39883.1"/>
    </source>
</evidence>
<dbReference type="GO" id="GO:0016874">
    <property type="term" value="F:ligase activity"/>
    <property type="evidence" value="ECO:0007669"/>
    <property type="project" value="UniProtKB-KW"/>
</dbReference>
<dbReference type="PANTHER" id="PTHR45527:SF1">
    <property type="entry name" value="FATTY ACID SYNTHASE"/>
    <property type="match status" value="1"/>
</dbReference>
<dbReference type="SUPFAM" id="SSF56801">
    <property type="entry name" value="Acetyl-CoA synthetase-like"/>
    <property type="match status" value="1"/>
</dbReference>
<dbReference type="InterPro" id="IPR010071">
    <property type="entry name" value="AA_adenyl_dom"/>
</dbReference>
<dbReference type="InterPro" id="IPR020806">
    <property type="entry name" value="PKS_PP-bd"/>
</dbReference>
<dbReference type="GO" id="GO:0044550">
    <property type="term" value="P:secondary metabolite biosynthetic process"/>
    <property type="evidence" value="ECO:0007669"/>
    <property type="project" value="UniProtKB-ARBA"/>
</dbReference>
<dbReference type="SUPFAM" id="SSF47336">
    <property type="entry name" value="ACP-like"/>
    <property type="match status" value="1"/>
</dbReference>
<accession>A0A7T5EHN9</accession>
<dbReference type="GO" id="GO:0043041">
    <property type="term" value="P:amino acid activation for nonribosomal peptide biosynthetic process"/>
    <property type="evidence" value="ECO:0007669"/>
    <property type="project" value="TreeGrafter"/>
</dbReference>
<dbReference type="EMBL" id="CP066308">
    <property type="protein sequence ID" value="QQE72805.1"/>
    <property type="molecule type" value="Genomic_DNA"/>
</dbReference>
<keyword evidence="4" id="KW-0597">Phosphoprotein</keyword>
<dbReference type="GO" id="GO:0005737">
    <property type="term" value="C:cytoplasm"/>
    <property type="evidence" value="ECO:0007669"/>
    <property type="project" value="TreeGrafter"/>
</dbReference>
<reference evidence="10 12" key="1">
    <citation type="submission" date="2020-12" db="EMBL/GenBank/DDBJ databases">
        <title>strain FJAT-54423T represents a novel species of the genus Brevibacillus.</title>
        <authorList>
            <person name="Tang R."/>
        </authorList>
    </citation>
    <scope>NUCLEOTIDE SEQUENCE [LARGE SCALE GENOMIC DNA]</scope>
    <source>
        <strain evidence="10 12">FJAT-54423</strain>
    </source>
</reference>
<protein>
    <submittedName>
        <fullName evidence="10">Amino acid adenylation domain-containing protein</fullName>
    </submittedName>
</protein>
<dbReference type="EMBL" id="CP073708">
    <property type="protein sequence ID" value="QUO39883.1"/>
    <property type="molecule type" value="Genomic_DNA"/>
</dbReference>
<dbReference type="PROSITE" id="PS50075">
    <property type="entry name" value="CARRIER"/>
    <property type="match status" value="1"/>
</dbReference>